<sequence>MLINDMKNRNALFKDLYKHIYYGGSYYDGLKISKPEEYDCDLLLELPKVLNPLITTVPEHPGFVQMLVTDLEKYRTHTAFNPELQKRLLDNQNYLRVDKLRSWVESILDKVLSDLPKEKNFHSFTVDNKTYYFKKTKGGPAFTVHITESIEDTKSVMDIDLVPCFNFKDNDWPRCDNFRRNPSTKNRTFFVVPKKPKVNVPNADRLWRLSFQQQELEFLDQRQSLKPALKLLKRLRDQYNHKSISSYFIKTVFLWQVDECDESFWKEKLSTVFMVMLKRYHQRLDNKYIPYFWNKDFNLIKDIKQLELDNIKNTVAKIITKIDANLDDPFIVASYLVPKQELEQLRQNVTLGKKFEKLLQSRISIDVPDGAVCNRSISNDTTSTVTSSAAVEEALKEINRKLDAITDEQRTIRSLVERLIDHQMNTDDKLREINQRNMNTVLEDLLGASAFNGICPRLPN</sequence>
<evidence type="ECO:0000313" key="1">
    <source>
        <dbReference type="EMBL" id="KAI4471729.1"/>
    </source>
</evidence>
<gene>
    <name evidence="1" type="ORF">MML48_1g10124</name>
</gene>
<name>A0ACB9TXZ1_HOLOL</name>
<reference evidence="1" key="1">
    <citation type="submission" date="2022-04" db="EMBL/GenBank/DDBJ databases">
        <title>Chromosome-scale genome assembly of Holotrichia oblita Faldermann.</title>
        <authorList>
            <person name="Rongchong L."/>
        </authorList>
    </citation>
    <scope>NUCLEOTIDE SEQUENCE</scope>
    <source>
        <strain evidence="1">81SQS9</strain>
    </source>
</reference>
<proteinExistence type="predicted"/>
<evidence type="ECO:0000313" key="2">
    <source>
        <dbReference type="Proteomes" id="UP001056778"/>
    </source>
</evidence>
<organism evidence="1 2">
    <name type="scientific">Holotrichia oblita</name>
    <name type="common">Chafer beetle</name>
    <dbReference type="NCBI Taxonomy" id="644536"/>
    <lineage>
        <taxon>Eukaryota</taxon>
        <taxon>Metazoa</taxon>
        <taxon>Ecdysozoa</taxon>
        <taxon>Arthropoda</taxon>
        <taxon>Hexapoda</taxon>
        <taxon>Insecta</taxon>
        <taxon>Pterygota</taxon>
        <taxon>Neoptera</taxon>
        <taxon>Endopterygota</taxon>
        <taxon>Coleoptera</taxon>
        <taxon>Polyphaga</taxon>
        <taxon>Scarabaeiformia</taxon>
        <taxon>Scarabaeidae</taxon>
        <taxon>Melolonthinae</taxon>
        <taxon>Holotrichia</taxon>
    </lineage>
</organism>
<accession>A0ACB9TXZ1</accession>
<protein>
    <submittedName>
        <fullName evidence="1">Cell fate determining protein mab21-related</fullName>
    </submittedName>
</protein>
<dbReference type="EMBL" id="CM043015">
    <property type="protein sequence ID" value="KAI4471729.1"/>
    <property type="molecule type" value="Genomic_DNA"/>
</dbReference>
<keyword evidence="2" id="KW-1185">Reference proteome</keyword>
<dbReference type="Proteomes" id="UP001056778">
    <property type="component" value="Chromosome 1"/>
</dbReference>
<comment type="caution">
    <text evidence="1">The sequence shown here is derived from an EMBL/GenBank/DDBJ whole genome shotgun (WGS) entry which is preliminary data.</text>
</comment>